<evidence type="ECO:0000313" key="2">
    <source>
        <dbReference type="Proteomes" id="UP000095282"/>
    </source>
</evidence>
<evidence type="ECO:0000256" key="1">
    <source>
        <dbReference type="SAM" id="MobiDB-lite"/>
    </source>
</evidence>
<name>A0A1I7U238_9PELO</name>
<dbReference type="AlphaFoldDB" id="A0A1I7U238"/>
<evidence type="ECO:0000313" key="3">
    <source>
        <dbReference type="WBParaSite" id="Csp11.Scaffold629.g14073.t1"/>
    </source>
</evidence>
<feature type="region of interest" description="Disordered" evidence="1">
    <location>
        <begin position="38"/>
        <end position="121"/>
    </location>
</feature>
<reference evidence="3" key="1">
    <citation type="submission" date="2016-11" db="UniProtKB">
        <authorList>
            <consortium name="WormBaseParasite"/>
        </authorList>
    </citation>
    <scope>IDENTIFICATION</scope>
</reference>
<organism evidence="2 3">
    <name type="scientific">Caenorhabditis tropicalis</name>
    <dbReference type="NCBI Taxonomy" id="1561998"/>
    <lineage>
        <taxon>Eukaryota</taxon>
        <taxon>Metazoa</taxon>
        <taxon>Ecdysozoa</taxon>
        <taxon>Nematoda</taxon>
        <taxon>Chromadorea</taxon>
        <taxon>Rhabditida</taxon>
        <taxon>Rhabditina</taxon>
        <taxon>Rhabditomorpha</taxon>
        <taxon>Rhabditoidea</taxon>
        <taxon>Rhabditidae</taxon>
        <taxon>Peloderinae</taxon>
        <taxon>Caenorhabditis</taxon>
    </lineage>
</organism>
<dbReference type="Proteomes" id="UP000095282">
    <property type="component" value="Unplaced"/>
</dbReference>
<sequence length="121" mass="14036">MYQFSMPMVISATTPTTVTVRTVRGKFETVHKNRVKKFKEIESRDKKKRMEENQNGPEEEERVDNPNNTRLRSRSDAAAQDTDNMANQRSRSHTESIVDNCTPTPRRSQRIQNLPAEFVPN</sequence>
<dbReference type="WBParaSite" id="Csp11.Scaffold629.g14073.t1">
    <property type="protein sequence ID" value="Csp11.Scaffold629.g14073.t1"/>
    <property type="gene ID" value="Csp11.Scaffold629.g14073"/>
</dbReference>
<proteinExistence type="predicted"/>
<keyword evidence="2" id="KW-1185">Reference proteome</keyword>
<protein>
    <submittedName>
        <fullName evidence="3">Uncharacterized protein</fullName>
    </submittedName>
</protein>
<accession>A0A1I7U238</accession>
<feature type="compositionally biased region" description="Basic and acidic residues" evidence="1">
    <location>
        <begin position="38"/>
        <end position="52"/>
    </location>
</feature>
<feature type="compositionally biased region" description="Polar residues" evidence="1">
    <location>
        <begin position="81"/>
        <end position="112"/>
    </location>
</feature>